<name>A0ABD3HGA6_9MARC</name>
<feature type="region of interest" description="Disordered" evidence="1">
    <location>
        <begin position="116"/>
        <end position="158"/>
    </location>
</feature>
<feature type="region of interest" description="Disordered" evidence="1">
    <location>
        <begin position="186"/>
        <end position="207"/>
    </location>
</feature>
<evidence type="ECO:0000313" key="3">
    <source>
        <dbReference type="Proteomes" id="UP001633002"/>
    </source>
</evidence>
<dbReference type="EMBL" id="JBJQOH010000004">
    <property type="protein sequence ID" value="KAL3690557.1"/>
    <property type="molecule type" value="Genomic_DNA"/>
</dbReference>
<accession>A0ABD3HGA6</accession>
<proteinExistence type="predicted"/>
<gene>
    <name evidence="2" type="ORF">R1sor_016866</name>
</gene>
<sequence>MRLMKKNGVSSGRDSNDGDGQRISLEAHLAMKGTYLTTEETDAVESFDRAFLPSLARAITLQERNWWVSHCPPGRIIEEIQQELQIIRMLKSGNDDWDQSLQAAAVSMKEWHETLNRRRHENANSLEGSEGEQRDREETETTNQDGWTPGGSNRREHEDIIWEIDREREIQELDLRVLAASLDEEHHARDIWGREQRTEEHLEETNR</sequence>
<protein>
    <submittedName>
        <fullName evidence="2">Uncharacterized protein</fullName>
    </submittedName>
</protein>
<evidence type="ECO:0000256" key="1">
    <source>
        <dbReference type="SAM" id="MobiDB-lite"/>
    </source>
</evidence>
<evidence type="ECO:0000313" key="2">
    <source>
        <dbReference type="EMBL" id="KAL3690557.1"/>
    </source>
</evidence>
<reference evidence="2 3" key="1">
    <citation type="submission" date="2024-09" db="EMBL/GenBank/DDBJ databases">
        <title>Chromosome-scale assembly of Riccia sorocarpa.</title>
        <authorList>
            <person name="Paukszto L."/>
        </authorList>
    </citation>
    <scope>NUCLEOTIDE SEQUENCE [LARGE SCALE GENOMIC DNA]</scope>
    <source>
        <strain evidence="2">LP-2024</strain>
        <tissue evidence="2">Aerial parts of the thallus</tissue>
    </source>
</reference>
<dbReference type="Proteomes" id="UP001633002">
    <property type="component" value="Unassembled WGS sequence"/>
</dbReference>
<feature type="region of interest" description="Disordered" evidence="1">
    <location>
        <begin position="1"/>
        <end position="21"/>
    </location>
</feature>
<keyword evidence="3" id="KW-1185">Reference proteome</keyword>
<comment type="caution">
    <text evidence="2">The sequence shown here is derived from an EMBL/GenBank/DDBJ whole genome shotgun (WGS) entry which is preliminary data.</text>
</comment>
<dbReference type="AlphaFoldDB" id="A0ABD3HGA6"/>
<organism evidence="2 3">
    <name type="scientific">Riccia sorocarpa</name>
    <dbReference type="NCBI Taxonomy" id="122646"/>
    <lineage>
        <taxon>Eukaryota</taxon>
        <taxon>Viridiplantae</taxon>
        <taxon>Streptophyta</taxon>
        <taxon>Embryophyta</taxon>
        <taxon>Marchantiophyta</taxon>
        <taxon>Marchantiopsida</taxon>
        <taxon>Marchantiidae</taxon>
        <taxon>Marchantiales</taxon>
        <taxon>Ricciaceae</taxon>
        <taxon>Riccia</taxon>
    </lineage>
</organism>